<dbReference type="InterPro" id="IPR016024">
    <property type="entry name" value="ARM-type_fold"/>
</dbReference>
<dbReference type="AlphaFoldDB" id="A0AAE1TK85"/>
<reference evidence="5" key="1">
    <citation type="submission" date="2023-10" db="EMBL/GenBank/DDBJ databases">
        <title>Chromosome-level genome of the transformable northern wattle, Acacia crassicarpa.</title>
        <authorList>
            <person name="Massaro I."/>
            <person name="Sinha N.R."/>
            <person name="Poethig S."/>
            <person name="Leichty A.R."/>
        </authorList>
    </citation>
    <scope>NUCLEOTIDE SEQUENCE</scope>
    <source>
        <strain evidence="5">Acra3RX</strain>
        <tissue evidence="5">Leaf</tissue>
    </source>
</reference>
<keyword evidence="2" id="KW-0539">Nucleus</keyword>
<comment type="caution">
    <text evidence="5">The sequence shown here is derived from an EMBL/GenBank/DDBJ whole genome shotgun (WGS) entry which is preliminary data.</text>
</comment>
<feature type="compositionally biased region" description="Polar residues" evidence="4">
    <location>
        <begin position="70"/>
        <end position="87"/>
    </location>
</feature>
<feature type="compositionally biased region" description="Basic and acidic residues" evidence="4">
    <location>
        <begin position="88"/>
        <end position="104"/>
    </location>
</feature>
<organism evidence="5 6">
    <name type="scientific">Acacia crassicarpa</name>
    <name type="common">northern wattle</name>
    <dbReference type="NCBI Taxonomy" id="499986"/>
    <lineage>
        <taxon>Eukaryota</taxon>
        <taxon>Viridiplantae</taxon>
        <taxon>Streptophyta</taxon>
        <taxon>Embryophyta</taxon>
        <taxon>Tracheophyta</taxon>
        <taxon>Spermatophyta</taxon>
        <taxon>Magnoliopsida</taxon>
        <taxon>eudicotyledons</taxon>
        <taxon>Gunneridae</taxon>
        <taxon>Pentapetalae</taxon>
        <taxon>rosids</taxon>
        <taxon>fabids</taxon>
        <taxon>Fabales</taxon>
        <taxon>Fabaceae</taxon>
        <taxon>Caesalpinioideae</taxon>
        <taxon>mimosoid clade</taxon>
        <taxon>Acacieae</taxon>
        <taxon>Acacia</taxon>
    </lineage>
</organism>
<dbReference type="InterPro" id="IPR052464">
    <property type="entry name" value="Synovial_Prolif_Regulator"/>
</dbReference>
<evidence type="ECO:0000313" key="5">
    <source>
        <dbReference type="EMBL" id="KAK4286385.1"/>
    </source>
</evidence>
<evidence type="ECO:0008006" key="7">
    <source>
        <dbReference type="Google" id="ProtNLM"/>
    </source>
</evidence>
<dbReference type="PANTHER" id="PTHR23424:SF23">
    <property type="entry name" value="PROTEIN SAAL1"/>
    <property type="match status" value="1"/>
</dbReference>
<dbReference type="Gene3D" id="1.25.10.10">
    <property type="entry name" value="Leucine-rich Repeat Variant"/>
    <property type="match status" value="1"/>
</dbReference>
<dbReference type="Proteomes" id="UP001293593">
    <property type="component" value="Unassembled WGS sequence"/>
</dbReference>
<name>A0AAE1TK85_9FABA</name>
<proteinExistence type="inferred from homology"/>
<gene>
    <name evidence="5" type="ORF">QN277_002946</name>
</gene>
<comment type="similarity">
    <text evidence="3">Belongs to the SAAL1 family.</text>
</comment>
<dbReference type="EMBL" id="JAWXYG010000001">
    <property type="protein sequence ID" value="KAK4286385.1"/>
    <property type="molecule type" value="Genomic_DNA"/>
</dbReference>
<dbReference type="InterPro" id="IPR011989">
    <property type="entry name" value="ARM-like"/>
</dbReference>
<dbReference type="PANTHER" id="PTHR23424">
    <property type="entry name" value="SERUM AMYLOID A"/>
    <property type="match status" value="1"/>
</dbReference>
<dbReference type="GO" id="GO:0005634">
    <property type="term" value="C:nucleus"/>
    <property type="evidence" value="ECO:0007669"/>
    <property type="project" value="UniProtKB-SubCell"/>
</dbReference>
<evidence type="ECO:0000256" key="1">
    <source>
        <dbReference type="ARBA" id="ARBA00004123"/>
    </source>
</evidence>
<comment type="subcellular location">
    <subcellularLocation>
        <location evidence="1">Nucleus</location>
    </subcellularLocation>
</comment>
<evidence type="ECO:0000313" key="6">
    <source>
        <dbReference type="Proteomes" id="UP001293593"/>
    </source>
</evidence>
<evidence type="ECO:0000256" key="4">
    <source>
        <dbReference type="SAM" id="MobiDB-lite"/>
    </source>
</evidence>
<evidence type="ECO:0000256" key="3">
    <source>
        <dbReference type="ARBA" id="ARBA00038401"/>
    </source>
</evidence>
<evidence type="ECO:0000256" key="2">
    <source>
        <dbReference type="ARBA" id="ARBA00023242"/>
    </source>
</evidence>
<feature type="region of interest" description="Disordered" evidence="4">
    <location>
        <begin position="1"/>
        <end position="30"/>
    </location>
</feature>
<accession>A0AAE1TK85</accession>
<keyword evidence="6" id="KW-1185">Reference proteome</keyword>
<protein>
    <recommendedName>
        <fullName evidence="7">ARM repeat superfamily protein</fullName>
    </recommendedName>
</protein>
<sequence length="529" mass="58669">MAVRSGLTVEEDEQQQEELVGPTHHPSAPLDELFDVSTTVDPSYIISLIRKLLPPGPGTNSSCDGVASDATDQGSPTCTKEGNASSTSKDEHFESSKNKSENMDFDHSVELSYQQGELEDLCNGLEQTGDSVGDEAWEEYGCILWDLAASKMHAELMVENFILEVIFANVMVCKSLRVTEIIIGICGNLACHEVPMKRIVLTNGLIEIIVDKLFLDDPQCLCEICRLLTVGLQSSESIRWCGALQSEQILSRSLWIVENTLSPQLIEKSIGLILAILESRQEVVDTLLPPMMKMGLASLLISLLAFEVSKLMSERMPERYSILDLLLRVIEALSVIDEHSREICSSTKLFELVSCLIKFPDKVEVASCCVTAAVLIANILADVTDRAFEISLDLSFVEGLLDIFPLASDDMEARNALWNIIARVLVRIRETEMSPSSLYRYVSVLAGRVDLIEDELLNQQLDDSGHGHESFHPPGSTADARITSLRRMISILNQWTAAKDYANDNVNAEEVVKDRDVKKLLNCCHKYSQ</sequence>
<dbReference type="SUPFAM" id="SSF48371">
    <property type="entry name" value="ARM repeat"/>
    <property type="match status" value="1"/>
</dbReference>
<feature type="region of interest" description="Disordered" evidence="4">
    <location>
        <begin position="57"/>
        <end position="104"/>
    </location>
</feature>